<dbReference type="PANTHER" id="PTHR43363">
    <property type="entry name" value="HYPOXANTHINE PHOSPHORIBOSYLTRANSFERASE"/>
    <property type="match status" value="1"/>
</dbReference>
<dbReference type="PANTHER" id="PTHR43363:SF1">
    <property type="entry name" value="HYPOXANTHINE-GUANINE PHOSPHORIBOSYLTRANSFERASE"/>
    <property type="match status" value="1"/>
</dbReference>
<dbReference type="Pfam" id="PF00156">
    <property type="entry name" value="Pribosyltran"/>
    <property type="match status" value="1"/>
</dbReference>
<dbReference type="EMBL" id="JBHRTP010000048">
    <property type="protein sequence ID" value="MFC3109337.1"/>
    <property type="molecule type" value="Genomic_DNA"/>
</dbReference>
<proteinExistence type="predicted"/>
<evidence type="ECO:0000256" key="1">
    <source>
        <dbReference type="ARBA" id="ARBA00022676"/>
    </source>
</evidence>
<evidence type="ECO:0000313" key="5">
    <source>
        <dbReference type="Proteomes" id="UP001595530"/>
    </source>
</evidence>
<dbReference type="RefSeq" id="WP_390324076.1">
    <property type="nucleotide sequence ID" value="NZ_JBHRTP010000048.1"/>
</dbReference>
<dbReference type="GO" id="GO:0016757">
    <property type="term" value="F:glycosyltransferase activity"/>
    <property type="evidence" value="ECO:0007669"/>
    <property type="project" value="UniProtKB-KW"/>
</dbReference>
<keyword evidence="5" id="KW-1185">Reference proteome</keyword>
<accession>A0ABV7F6D3</accession>
<evidence type="ECO:0000313" key="4">
    <source>
        <dbReference type="EMBL" id="MFC3109337.1"/>
    </source>
</evidence>
<dbReference type="CDD" id="cd06223">
    <property type="entry name" value="PRTases_typeI"/>
    <property type="match status" value="1"/>
</dbReference>
<name>A0ABV7F6D3_9BURK</name>
<evidence type="ECO:0000259" key="3">
    <source>
        <dbReference type="Pfam" id="PF00156"/>
    </source>
</evidence>
<feature type="domain" description="Phosphoribosyltransferase" evidence="3">
    <location>
        <begin position="23"/>
        <end position="173"/>
    </location>
</feature>
<reference evidence="5" key="1">
    <citation type="journal article" date="2019" name="Int. J. Syst. Evol. Microbiol.">
        <title>The Global Catalogue of Microorganisms (GCM) 10K type strain sequencing project: providing services to taxonomists for standard genome sequencing and annotation.</title>
        <authorList>
            <consortium name="The Broad Institute Genomics Platform"/>
            <consortium name="The Broad Institute Genome Sequencing Center for Infectious Disease"/>
            <person name="Wu L."/>
            <person name="Ma J."/>
        </authorList>
    </citation>
    <scope>NUCLEOTIDE SEQUENCE [LARGE SCALE GENOMIC DNA]</scope>
    <source>
        <strain evidence="5">KCTC 42986</strain>
    </source>
</reference>
<organism evidence="4 5">
    <name type="scientific">Undibacterium arcticum</name>
    <dbReference type="NCBI Taxonomy" id="1762892"/>
    <lineage>
        <taxon>Bacteria</taxon>
        <taxon>Pseudomonadati</taxon>
        <taxon>Pseudomonadota</taxon>
        <taxon>Betaproteobacteria</taxon>
        <taxon>Burkholderiales</taxon>
        <taxon>Oxalobacteraceae</taxon>
        <taxon>Undibacterium</taxon>
    </lineage>
</organism>
<sequence length="192" mass="21518">MQSTSKLSVVPPASNEKDLWVSWDGYHRLIERLALQVHESGWKFDQILCLARGGLRPGDLLSRIFDVQLAILSTSSYRETADAQSNPQRGELDIARNLTLSKGTLSGKVLLVDDLIDSGVTLDKVQRHLSHNFGAVTEVKSAVIWCKAGASMRPDFCAEYLVGDPWIHQPFEEYDALHPHMLSARLRRHDAE</sequence>
<dbReference type="InterPro" id="IPR000836">
    <property type="entry name" value="PRTase_dom"/>
</dbReference>
<keyword evidence="1 4" id="KW-0328">Glycosyltransferase</keyword>
<dbReference type="InterPro" id="IPR029057">
    <property type="entry name" value="PRTase-like"/>
</dbReference>
<evidence type="ECO:0000256" key="2">
    <source>
        <dbReference type="ARBA" id="ARBA00022679"/>
    </source>
</evidence>
<dbReference type="SUPFAM" id="SSF53271">
    <property type="entry name" value="PRTase-like"/>
    <property type="match status" value="1"/>
</dbReference>
<keyword evidence="2" id="KW-0808">Transferase</keyword>
<dbReference type="Gene3D" id="3.40.50.2020">
    <property type="match status" value="1"/>
</dbReference>
<gene>
    <name evidence="4" type="ORF">ACFOFO_15445</name>
</gene>
<protein>
    <submittedName>
        <fullName evidence="4">Phosphoribosyltransferase</fullName>
    </submittedName>
</protein>
<dbReference type="Proteomes" id="UP001595530">
    <property type="component" value="Unassembled WGS sequence"/>
</dbReference>
<comment type="caution">
    <text evidence="4">The sequence shown here is derived from an EMBL/GenBank/DDBJ whole genome shotgun (WGS) entry which is preliminary data.</text>
</comment>